<dbReference type="EMBL" id="WFLM01000001">
    <property type="protein sequence ID" value="KAB8041096.1"/>
    <property type="molecule type" value="Genomic_DNA"/>
</dbReference>
<keyword evidence="1" id="KW-1133">Transmembrane helix</keyword>
<evidence type="ECO:0000256" key="1">
    <source>
        <dbReference type="SAM" id="Phobius"/>
    </source>
</evidence>
<proteinExistence type="predicted"/>
<gene>
    <name evidence="2" type="ORF">GCL60_03925</name>
</gene>
<sequence length="139" mass="16009">MTSEVIAVLLLIVALFIGIHCLYLYWLQKILKITSFRYPWITWLTIIPFVGNILWAYLIYKAKSGAALLLKNNNSTQTTNCGFYTFIVFFAVNIVSFFLNSNETAIKICSIIAAILYFIQFFQLYRAKKILIASEQNKS</sequence>
<accession>A0A6N6W059</accession>
<dbReference type="Proteomes" id="UP000437748">
    <property type="component" value="Unassembled WGS sequence"/>
</dbReference>
<organism evidence="2 3">
    <name type="scientific">Silvanigrella paludirubra</name>
    <dbReference type="NCBI Taxonomy" id="2499159"/>
    <lineage>
        <taxon>Bacteria</taxon>
        <taxon>Pseudomonadati</taxon>
        <taxon>Bdellovibrionota</taxon>
        <taxon>Oligoflexia</taxon>
        <taxon>Silvanigrellales</taxon>
        <taxon>Silvanigrellaceae</taxon>
        <taxon>Silvanigrella</taxon>
    </lineage>
</organism>
<dbReference type="RefSeq" id="WP_153418619.1">
    <property type="nucleotide sequence ID" value="NZ_WFLM01000001.1"/>
</dbReference>
<name>A0A6N6W059_9BACT</name>
<dbReference type="AlphaFoldDB" id="A0A6N6W059"/>
<feature type="transmembrane region" description="Helical" evidence="1">
    <location>
        <begin position="81"/>
        <end position="99"/>
    </location>
</feature>
<evidence type="ECO:0000313" key="3">
    <source>
        <dbReference type="Proteomes" id="UP000437748"/>
    </source>
</evidence>
<keyword evidence="1" id="KW-0472">Membrane</keyword>
<evidence type="ECO:0000313" key="2">
    <source>
        <dbReference type="EMBL" id="KAB8041096.1"/>
    </source>
</evidence>
<comment type="caution">
    <text evidence="2">The sequence shown here is derived from an EMBL/GenBank/DDBJ whole genome shotgun (WGS) entry which is preliminary data.</text>
</comment>
<protein>
    <submittedName>
        <fullName evidence="2">Uncharacterized protein</fullName>
    </submittedName>
</protein>
<feature type="transmembrane region" description="Helical" evidence="1">
    <location>
        <begin position="7"/>
        <end position="26"/>
    </location>
</feature>
<keyword evidence="3" id="KW-1185">Reference proteome</keyword>
<feature type="transmembrane region" description="Helical" evidence="1">
    <location>
        <begin position="105"/>
        <end position="125"/>
    </location>
</feature>
<keyword evidence="1" id="KW-0812">Transmembrane</keyword>
<feature type="transmembrane region" description="Helical" evidence="1">
    <location>
        <begin position="38"/>
        <end position="60"/>
    </location>
</feature>
<reference evidence="2 3" key="1">
    <citation type="submission" date="2019-10" db="EMBL/GenBank/DDBJ databases">
        <title>New species of Slilvanegrellaceae.</title>
        <authorList>
            <person name="Pitt A."/>
            <person name="Hahn M.W."/>
        </authorList>
    </citation>
    <scope>NUCLEOTIDE SEQUENCE [LARGE SCALE GENOMIC DNA]</scope>
    <source>
        <strain evidence="2 3">SP-Ram-0.45-NSY-1</strain>
    </source>
</reference>